<evidence type="ECO:0000256" key="3">
    <source>
        <dbReference type="ARBA" id="ARBA00003485"/>
    </source>
</evidence>
<name>A0A6N9NG56_9FLAO</name>
<protein>
    <recommendedName>
        <fullName evidence="10">3-dehydroquinate synthase</fullName>
        <ecNumber evidence="10">4.2.3.4</ecNumber>
    </recommendedName>
</protein>
<dbReference type="GO" id="GO:0046872">
    <property type="term" value="F:metal ion binding"/>
    <property type="evidence" value="ECO:0007669"/>
    <property type="project" value="UniProtKB-KW"/>
</dbReference>
<comment type="cofactor">
    <cofactor evidence="2">
        <name>Co(2+)</name>
        <dbReference type="ChEBI" id="CHEBI:48828"/>
    </cofactor>
</comment>
<evidence type="ECO:0000256" key="6">
    <source>
        <dbReference type="ARBA" id="ARBA00022833"/>
    </source>
</evidence>
<dbReference type="GO" id="GO:0000166">
    <property type="term" value="F:nucleotide binding"/>
    <property type="evidence" value="ECO:0007669"/>
    <property type="project" value="UniProtKB-KW"/>
</dbReference>
<keyword evidence="9" id="KW-0170">Cobalt</keyword>
<organism evidence="13 14">
    <name type="scientific">Acidiluteibacter ferrifornacis</name>
    <dbReference type="NCBI Taxonomy" id="2692424"/>
    <lineage>
        <taxon>Bacteria</taxon>
        <taxon>Pseudomonadati</taxon>
        <taxon>Bacteroidota</taxon>
        <taxon>Flavobacteriia</taxon>
        <taxon>Flavobacteriales</taxon>
        <taxon>Cryomorphaceae</taxon>
        <taxon>Acidiluteibacter</taxon>
    </lineage>
</organism>
<dbReference type="Pfam" id="PF01761">
    <property type="entry name" value="DHQ_synthase"/>
    <property type="match status" value="1"/>
</dbReference>
<keyword evidence="4" id="KW-0479">Metal-binding</keyword>
<evidence type="ECO:0000256" key="7">
    <source>
        <dbReference type="ARBA" id="ARBA00023027"/>
    </source>
</evidence>
<evidence type="ECO:0000256" key="1">
    <source>
        <dbReference type="ARBA" id="ARBA00001911"/>
    </source>
</evidence>
<dbReference type="Gene3D" id="1.20.1090.10">
    <property type="entry name" value="Dehydroquinate synthase-like - alpha domain"/>
    <property type="match status" value="1"/>
</dbReference>
<evidence type="ECO:0000313" key="13">
    <source>
        <dbReference type="EMBL" id="NBG65616.1"/>
    </source>
</evidence>
<dbReference type="InterPro" id="IPR030963">
    <property type="entry name" value="DHQ_synth_fam"/>
</dbReference>
<dbReference type="InterPro" id="IPR050071">
    <property type="entry name" value="Dehydroquinate_synthase"/>
</dbReference>
<dbReference type="SUPFAM" id="SSF56796">
    <property type="entry name" value="Dehydroquinate synthase-like"/>
    <property type="match status" value="1"/>
</dbReference>
<dbReference type="Proteomes" id="UP000470771">
    <property type="component" value="Unassembled WGS sequence"/>
</dbReference>
<keyword evidence="6" id="KW-0862">Zinc</keyword>
<dbReference type="InterPro" id="IPR016037">
    <property type="entry name" value="DHQ_synth_AroB"/>
</dbReference>
<dbReference type="EMBL" id="WWNE01000005">
    <property type="protein sequence ID" value="NBG65616.1"/>
    <property type="molecule type" value="Genomic_DNA"/>
</dbReference>
<dbReference type="AlphaFoldDB" id="A0A6N9NG56"/>
<evidence type="ECO:0000313" key="14">
    <source>
        <dbReference type="Proteomes" id="UP000470771"/>
    </source>
</evidence>
<dbReference type="RefSeq" id="WP_160632566.1">
    <property type="nucleotide sequence ID" value="NZ_WWNE01000005.1"/>
</dbReference>
<comment type="caution">
    <text evidence="13">The sequence shown here is derived from an EMBL/GenBank/DDBJ whole genome shotgun (WGS) entry which is preliminary data.</text>
</comment>
<evidence type="ECO:0000256" key="4">
    <source>
        <dbReference type="ARBA" id="ARBA00022723"/>
    </source>
</evidence>
<evidence type="ECO:0000259" key="12">
    <source>
        <dbReference type="Pfam" id="PF24621"/>
    </source>
</evidence>
<proteinExistence type="predicted"/>
<keyword evidence="5" id="KW-0547">Nucleotide-binding</keyword>
<evidence type="ECO:0000256" key="5">
    <source>
        <dbReference type="ARBA" id="ARBA00022741"/>
    </source>
</evidence>
<dbReference type="InterPro" id="IPR056179">
    <property type="entry name" value="DHQS_C"/>
</dbReference>
<reference evidence="13 14" key="1">
    <citation type="submission" date="2019-12" db="EMBL/GenBank/DDBJ databases">
        <authorList>
            <person name="Zhao J."/>
        </authorList>
    </citation>
    <scope>NUCLEOTIDE SEQUENCE [LARGE SCALE GENOMIC DNA]</scope>
    <source>
        <strain evidence="13 14">S-15</strain>
    </source>
</reference>
<dbReference type="InterPro" id="IPR030960">
    <property type="entry name" value="DHQS/DOIS_N"/>
</dbReference>
<dbReference type="NCBIfam" id="TIGR01357">
    <property type="entry name" value="aroB"/>
    <property type="match status" value="1"/>
</dbReference>
<dbReference type="Pfam" id="PF24621">
    <property type="entry name" value="DHQS_C"/>
    <property type="match status" value="1"/>
</dbReference>
<dbReference type="PIRSF" id="PIRSF001455">
    <property type="entry name" value="DHQ_synth"/>
    <property type="match status" value="1"/>
</dbReference>
<dbReference type="GO" id="GO:0009073">
    <property type="term" value="P:aromatic amino acid family biosynthetic process"/>
    <property type="evidence" value="ECO:0007669"/>
    <property type="project" value="InterPro"/>
</dbReference>
<dbReference type="PANTHER" id="PTHR43622:SF1">
    <property type="entry name" value="3-DEHYDROQUINATE SYNTHASE"/>
    <property type="match status" value="1"/>
</dbReference>
<feature type="domain" description="3-dehydroquinate synthase C-terminal" evidence="12">
    <location>
        <begin position="179"/>
        <end position="318"/>
    </location>
</feature>
<evidence type="ECO:0000256" key="2">
    <source>
        <dbReference type="ARBA" id="ARBA00001941"/>
    </source>
</evidence>
<keyword evidence="7" id="KW-0520">NAD</keyword>
<dbReference type="Gene3D" id="3.40.50.1970">
    <property type="match status" value="1"/>
</dbReference>
<comment type="function">
    <text evidence="3">Catalyzes the conversion of 3-deoxy-D-arabino-heptulosonate 7-phosphate (DAHP) to dehydroquinate (DHQ).</text>
</comment>
<evidence type="ECO:0000256" key="8">
    <source>
        <dbReference type="ARBA" id="ARBA00023239"/>
    </source>
</evidence>
<accession>A0A6N9NG56</accession>
<comment type="cofactor">
    <cofactor evidence="1">
        <name>NAD(+)</name>
        <dbReference type="ChEBI" id="CHEBI:57540"/>
    </cofactor>
</comment>
<evidence type="ECO:0000256" key="10">
    <source>
        <dbReference type="NCBIfam" id="TIGR01357"/>
    </source>
</evidence>
<dbReference type="GO" id="GO:0003856">
    <property type="term" value="F:3-dehydroquinate synthase activity"/>
    <property type="evidence" value="ECO:0007669"/>
    <property type="project" value="UniProtKB-UniRule"/>
</dbReference>
<keyword evidence="14" id="KW-1185">Reference proteome</keyword>
<evidence type="ECO:0000259" key="11">
    <source>
        <dbReference type="Pfam" id="PF01761"/>
    </source>
</evidence>
<keyword evidence="8 13" id="KW-0456">Lyase</keyword>
<feature type="domain" description="3-dehydroquinate synthase N-terminal" evidence="11">
    <location>
        <begin position="65"/>
        <end position="177"/>
    </location>
</feature>
<dbReference type="EC" id="4.2.3.4" evidence="10"/>
<gene>
    <name evidence="13" type="primary">aroB</name>
    <name evidence="13" type="ORF">GQN54_05775</name>
</gene>
<dbReference type="PANTHER" id="PTHR43622">
    <property type="entry name" value="3-DEHYDROQUINATE SYNTHASE"/>
    <property type="match status" value="1"/>
</dbReference>
<dbReference type="GO" id="GO:0005737">
    <property type="term" value="C:cytoplasm"/>
    <property type="evidence" value="ECO:0007669"/>
    <property type="project" value="InterPro"/>
</dbReference>
<evidence type="ECO:0000256" key="9">
    <source>
        <dbReference type="ARBA" id="ARBA00023285"/>
    </source>
</evidence>
<dbReference type="CDD" id="cd08195">
    <property type="entry name" value="DHQS"/>
    <property type="match status" value="1"/>
</dbReference>
<sequence>MHSFLSTSIGDVFVGKSSVLIDLAHFLSENYSNSAKIVLVDSNTIAHCFPILAEAIPELKEVELIEVEPGEGSKDLEICAHIWQTLSELNIDRHAVIINLGGGVVTDLGGFVAAIYKRGVDCINVPTSLLAQVDASVGSKNGIDFMGFKNQLGAFTPPKGVFVCIDFLRTLDKRQLISGMAEVFKHGLIADSAYFNEVVAQLNDIDFEKVVFKSIAIKHQIVTNDPFEKGERKKLNFGHTAGHAIESLSLEKGVELLHGEAIAIGMLIEIELSLLKGLFSVQQQKEVYSLYQSFFPLFAIKESDIEAIIQRSKQDKKNRGEVFQFTLLESIGKAIINQEISNKEYYQAIINYNNQLTL</sequence>
<dbReference type="GO" id="GO:0009423">
    <property type="term" value="P:chorismate biosynthetic process"/>
    <property type="evidence" value="ECO:0007669"/>
    <property type="project" value="UniProtKB-UniRule"/>
</dbReference>